<dbReference type="Pfam" id="PF06908">
    <property type="entry name" value="YpsA"/>
    <property type="match status" value="1"/>
</dbReference>
<dbReference type="PANTHER" id="PTHR38440">
    <property type="entry name" value="UPF0398 PROTEIN YPSA"/>
    <property type="match status" value="1"/>
</dbReference>
<dbReference type="PIRSF" id="PIRSF021290">
    <property type="entry name" value="DUF1273"/>
    <property type="match status" value="1"/>
</dbReference>
<comment type="similarity">
    <text evidence="1">Belongs to the UPF0398 family.</text>
</comment>
<dbReference type="PATRIC" id="fig|220754.4.peg.2203"/>
<organism evidence="2 3">
    <name type="scientific">Jeotgalibacillus campisalis</name>
    <dbReference type="NCBI Taxonomy" id="220754"/>
    <lineage>
        <taxon>Bacteria</taxon>
        <taxon>Bacillati</taxon>
        <taxon>Bacillota</taxon>
        <taxon>Bacilli</taxon>
        <taxon>Bacillales</taxon>
        <taxon>Caryophanaceae</taxon>
        <taxon>Jeotgalibacillus</taxon>
    </lineage>
</organism>
<keyword evidence="3" id="KW-1185">Reference proteome</keyword>
<protein>
    <recommendedName>
        <fullName evidence="1">UPF0398 protein KR50_21860</fullName>
    </recommendedName>
</protein>
<dbReference type="EMBL" id="JXRR01000014">
    <property type="protein sequence ID" value="KIL48019.1"/>
    <property type="molecule type" value="Genomic_DNA"/>
</dbReference>
<sequence length="183" mass="21412">MRILTISGYKSHEIGIYKQSDPAVSIIKKALKQQILANIEEGLEWILVSGQLGVEMWAAEVVIELKEQYPELKLAILTAFEQHEEKWNESNQEMYQQIVLNADFVDSISKKPYQNPQQLRNKNLFHLSKSDGLLIIYDDENEGSPKFLWEMAKEWSKKEDYSLTQINFQDLQWLVEESQMDDD</sequence>
<comment type="caution">
    <text evidence="2">The sequence shown here is derived from an EMBL/GenBank/DDBJ whole genome shotgun (WGS) entry which is preliminary data.</text>
</comment>
<dbReference type="Gene3D" id="3.40.50.450">
    <property type="match status" value="1"/>
</dbReference>
<evidence type="ECO:0000313" key="3">
    <source>
        <dbReference type="Proteomes" id="UP000031972"/>
    </source>
</evidence>
<reference evidence="2 3" key="1">
    <citation type="submission" date="2015-01" db="EMBL/GenBank/DDBJ databases">
        <title>Jeotgalibacillus campisalis genome sequencing.</title>
        <authorList>
            <person name="Goh K.M."/>
            <person name="Chan K.-G."/>
            <person name="Yaakop A.S."/>
            <person name="Ee R."/>
            <person name="Gan H.M."/>
            <person name="Chan C.S."/>
        </authorList>
    </citation>
    <scope>NUCLEOTIDE SEQUENCE [LARGE SCALE GENOMIC DNA]</scope>
    <source>
        <strain evidence="2 3">SF-57</strain>
    </source>
</reference>
<dbReference type="NCBIfam" id="NF010181">
    <property type="entry name" value="PRK13660.1"/>
    <property type="match status" value="1"/>
</dbReference>
<dbReference type="SUPFAM" id="SSF102405">
    <property type="entry name" value="MCP/YpsA-like"/>
    <property type="match status" value="1"/>
</dbReference>
<proteinExistence type="inferred from homology"/>
<dbReference type="InterPro" id="IPR010697">
    <property type="entry name" value="YspA"/>
</dbReference>
<dbReference type="AlphaFoldDB" id="A0A0C2S1Z3"/>
<dbReference type="PANTHER" id="PTHR38440:SF1">
    <property type="entry name" value="UPF0398 PROTEIN SPR0331"/>
    <property type="match status" value="1"/>
</dbReference>
<evidence type="ECO:0000313" key="2">
    <source>
        <dbReference type="EMBL" id="KIL48019.1"/>
    </source>
</evidence>
<accession>A0A0C2S1Z3</accession>
<dbReference type="OrthoDB" id="2301957at2"/>
<dbReference type="Proteomes" id="UP000031972">
    <property type="component" value="Unassembled WGS sequence"/>
</dbReference>
<evidence type="ECO:0000256" key="1">
    <source>
        <dbReference type="HAMAP-Rule" id="MF_01575"/>
    </source>
</evidence>
<gene>
    <name evidence="2" type="ORF">KR50_21860</name>
</gene>
<dbReference type="HAMAP" id="MF_01575">
    <property type="entry name" value="UPF0398"/>
    <property type="match status" value="1"/>
</dbReference>
<name>A0A0C2S1Z3_9BACL</name>
<dbReference type="RefSeq" id="WP_041057955.1">
    <property type="nucleotide sequence ID" value="NZ_JXRR01000014.1"/>
</dbReference>